<dbReference type="Proteomes" id="UP001367508">
    <property type="component" value="Unassembled WGS sequence"/>
</dbReference>
<dbReference type="AlphaFoldDB" id="A0AAN9PQX6"/>
<evidence type="ECO:0000313" key="2">
    <source>
        <dbReference type="EMBL" id="KAK7306692.1"/>
    </source>
</evidence>
<proteinExistence type="predicted"/>
<name>A0AAN9PQX6_CANGL</name>
<keyword evidence="1" id="KW-0472">Membrane</keyword>
<keyword evidence="1" id="KW-1133">Transmembrane helix</keyword>
<sequence>MAVLKQLQNRPGTCFKSSSTTSVCIPMVPATNIYRHPLPHGTLGATLKRRAHEDTPDVRLPMSFMDMVVHWPNQIVMTQIIPIYEGIKNLRAAPDQELPVLSSPSLSVVDSPDDETSLLSWLKISSLLLQNSPKNFRRKNEKPEKTLLFFFCISFILLFSFP</sequence>
<organism evidence="2 3">
    <name type="scientific">Canavalia gladiata</name>
    <name type="common">Sword bean</name>
    <name type="synonym">Dolichos gladiatus</name>
    <dbReference type="NCBI Taxonomy" id="3824"/>
    <lineage>
        <taxon>Eukaryota</taxon>
        <taxon>Viridiplantae</taxon>
        <taxon>Streptophyta</taxon>
        <taxon>Embryophyta</taxon>
        <taxon>Tracheophyta</taxon>
        <taxon>Spermatophyta</taxon>
        <taxon>Magnoliopsida</taxon>
        <taxon>eudicotyledons</taxon>
        <taxon>Gunneridae</taxon>
        <taxon>Pentapetalae</taxon>
        <taxon>rosids</taxon>
        <taxon>fabids</taxon>
        <taxon>Fabales</taxon>
        <taxon>Fabaceae</taxon>
        <taxon>Papilionoideae</taxon>
        <taxon>50 kb inversion clade</taxon>
        <taxon>NPAAA clade</taxon>
        <taxon>indigoferoid/millettioid clade</taxon>
        <taxon>Phaseoleae</taxon>
        <taxon>Canavalia</taxon>
    </lineage>
</organism>
<dbReference type="EMBL" id="JAYMYQ010000011">
    <property type="protein sequence ID" value="KAK7306692.1"/>
    <property type="molecule type" value="Genomic_DNA"/>
</dbReference>
<comment type="caution">
    <text evidence="2">The sequence shown here is derived from an EMBL/GenBank/DDBJ whole genome shotgun (WGS) entry which is preliminary data.</text>
</comment>
<keyword evidence="3" id="KW-1185">Reference proteome</keyword>
<evidence type="ECO:0000313" key="3">
    <source>
        <dbReference type="Proteomes" id="UP001367508"/>
    </source>
</evidence>
<protein>
    <submittedName>
        <fullName evidence="2">Uncharacterized protein</fullName>
    </submittedName>
</protein>
<reference evidence="2 3" key="1">
    <citation type="submission" date="2024-01" db="EMBL/GenBank/DDBJ databases">
        <title>The genomes of 5 underutilized Papilionoideae crops provide insights into root nodulation and disease resistanc.</title>
        <authorList>
            <person name="Jiang F."/>
        </authorList>
    </citation>
    <scope>NUCLEOTIDE SEQUENCE [LARGE SCALE GENOMIC DNA]</scope>
    <source>
        <strain evidence="2">LVBAO_FW01</strain>
        <tissue evidence="2">Leaves</tissue>
    </source>
</reference>
<feature type="transmembrane region" description="Helical" evidence="1">
    <location>
        <begin position="146"/>
        <end position="161"/>
    </location>
</feature>
<evidence type="ECO:0000256" key="1">
    <source>
        <dbReference type="SAM" id="Phobius"/>
    </source>
</evidence>
<gene>
    <name evidence="2" type="ORF">VNO77_44646</name>
</gene>
<accession>A0AAN9PQX6</accession>
<keyword evidence="1" id="KW-0812">Transmembrane</keyword>